<dbReference type="AlphaFoldDB" id="B8HQI7"/>
<dbReference type="EMBL" id="CP001344">
    <property type="protein sequence ID" value="ACL43977.1"/>
    <property type="molecule type" value="Genomic_DNA"/>
</dbReference>
<name>B8HQI7_CYAP4</name>
<dbReference type="InterPro" id="IPR007527">
    <property type="entry name" value="Znf_SWIM"/>
</dbReference>
<feature type="region of interest" description="Disordered" evidence="2">
    <location>
        <begin position="18"/>
        <end position="38"/>
    </location>
</feature>
<dbReference type="PROSITE" id="PS50966">
    <property type="entry name" value="ZF_SWIM"/>
    <property type="match status" value="1"/>
</dbReference>
<dbReference type="GO" id="GO:0008270">
    <property type="term" value="F:zinc ion binding"/>
    <property type="evidence" value="ECO:0007669"/>
    <property type="project" value="UniProtKB-KW"/>
</dbReference>
<accession>B8HQI7</accession>
<dbReference type="PANTHER" id="PTHR38133">
    <property type="entry name" value="SLR1429 PROTEIN"/>
    <property type="match status" value="1"/>
</dbReference>
<feature type="domain" description="SWIM-type" evidence="3">
    <location>
        <begin position="151"/>
        <end position="179"/>
    </location>
</feature>
<evidence type="ECO:0000256" key="1">
    <source>
        <dbReference type="PROSITE-ProRule" id="PRU00325"/>
    </source>
</evidence>
<keyword evidence="1" id="KW-0862">Zinc</keyword>
<evidence type="ECO:0000313" key="4">
    <source>
        <dbReference type="EMBL" id="ACL43977.1"/>
    </source>
</evidence>
<keyword evidence="1" id="KW-0479">Metal-binding</keyword>
<dbReference type="PANTHER" id="PTHR38133:SF1">
    <property type="entry name" value="SLR1429 PROTEIN"/>
    <property type="match status" value="1"/>
</dbReference>
<gene>
    <name evidence="4" type="ordered locus">Cyan7425_1607</name>
</gene>
<dbReference type="HOGENOM" id="CLU_053146_2_1_3"/>
<evidence type="ECO:0000256" key="2">
    <source>
        <dbReference type="SAM" id="MobiDB-lite"/>
    </source>
</evidence>
<dbReference type="eggNOG" id="COG4279">
    <property type="taxonomic scope" value="Bacteria"/>
</dbReference>
<evidence type="ECO:0000259" key="3">
    <source>
        <dbReference type="PROSITE" id="PS50966"/>
    </source>
</evidence>
<proteinExistence type="predicted"/>
<keyword evidence="1" id="KW-0863">Zinc-finger</keyword>
<reference evidence="4" key="1">
    <citation type="submission" date="2009-01" db="EMBL/GenBank/DDBJ databases">
        <title>Complete sequence of chromosome Cyanothece sp. PCC 7425.</title>
        <authorList>
            <consortium name="US DOE Joint Genome Institute"/>
            <person name="Lucas S."/>
            <person name="Copeland A."/>
            <person name="Lapidus A."/>
            <person name="Glavina del Rio T."/>
            <person name="Dalin E."/>
            <person name="Tice H."/>
            <person name="Bruce D."/>
            <person name="Goodwin L."/>
            <person name="Pitluck S."/>
            <person name="Sims D."/>
            <person name="Meineke L."/>
            <person name="Brettin T."/>
            <person name="Detter J.C."/>
            <person name="Han C."/>
            <person name="Larimer F."/>
            <person name="Land M."/>
            <person name="Hauser L."/>
            <person name="Kyrpides N."/>
            <person name="Ovchinnikova G."/>
            <person name="Liberton M."/>
            <person name="Stoeckel J."/>
            <person name="Banerjee A."/>
            <person name="Singh A."/>
            <person name="Page L."/>
            <person name="Sato H."/>
            <person name="Zhao L."/>
            <person name="Sherman L."/>
            <person name="Pakrasi H."/>
            <person name="Richardson P."/>
        </authorList>
    </citation>
    <scope>NUCLEOTIDE SEQUENCE</scope>
    <source>
        <strain evidence="4">PCC 7425</strain>
    </source>
</reference>
<organism evidence="4">
    <name type="scientific">Cyanothece sp. (strain PCC 7425 / ATCC 29141)</name>
    <dbReference type="NCBI Taxonomy" id="395961"/>
    <lineage>
        <taxon>Bacteria</taxon>
        <taxon>Bacillati</taxon>
        <taxon>Cyanobacteriota</taxon>
        <taxon>Cyanophyceae</taxon>
        <taxon>Gomontiellales</taxon>
        <taxon>Cyanothecaceae</taxon>
        <taxon>Cyanothece</taxon>
    </lineage>
</organism>
<dbReference type="KEGG" id="cyn:Cyan7425_1607"/>
<protein>
    <submittedName>
        <fullName evidence="4">Zinc finger SWIM domain protein</fullName>
    </submittedName>
</protein>
<dbReference type="STRING" id="395961.Cyan7425_1607"/>
<sequence length="307" mass="34372">MAQPQIIRIAKGGVAKSPAPTEKVMDIPDTPTPVSETQAGGREWWAQRWIDVLESFGWRRRLERARNYLREGRVLSLTFEGAKVVAQVQGTAPEPYDVNLSLDPFSAEQWDYAIEEMSRRAIFAAKLLAGEMPQNIEEAFIASGLSLFPFSKFDIHSHCSCPDPVNPCKHIGAVYYLLGDHFSQDPFILFQLRGQSKQEIITRLRQLRTNPTATDTSATEFPAVKFTPPCLDSSFWSYQQQLDPSLVVIAPPPGQETVLDVLGPLPLEAEDSRRASPMVQQLLMEGLQRIYQQVSQQALLAAMDRGD</sequence>